<name>A0A7S2BQ80_9STRA</name>
<feature type="compositionally biased region" description="Basic and acidic residues" evidence="1">
    <location>
        <begin position="1"/>
        <end position="13"/>
    </location>
</feature>
<reference evidence="2" key="1">
    <citation type="submission" date="2021-01" db="EMBL/GenBank/DDBJ databases">
        <authorList>
            <person name="Corre E."/>
            <person name="Pelletier E."/>
            <person name="Niang G."/>
            <person name="Scheremetjew M."/>
            <person name="Finn R."/>
            <person name="Kale V."/>
            <person name="Holt S."/>
            <person name="Cochrane G."/>
            <person name="Meng A."/>
            <person name="Brown T."/>
            <person name="Cohen L."/>
        </authorList>
    </citation>
    <scope>NUCLEOTIDE SEQUENCE</scope>
    <source>
        <strain evidence="2">CCMP1381</strain>
    </source>
</reference>
<sequence>MGNKGSSKEVHVGDDDDDENNDQEEDEGVEYRRAMKDKPMIKTEEEVEEDEEDADELIRLAKLFVTFMKKGVKMEMYVKMSGQEEEFFEENEDDEHEFDETFTCTNFAAKLFFKKNDFFLERVPTKDDFYLNMVREGVDTKCHDTRFQQDQIVLVETGIQSRIFVEYTKKGYELDPDLCMGLLILSGEDESEETEDEQDLLRSYDSIKVLCLQFANSEITQAIAQGFSIIAAINQRSHFIHDPFMEFTSSQVHGYNPRTRPVFDVVVVKPPEPFERRMNNFYGAIPMQSAIIGAVSKHKGASHRLGSKPPLLPSTLDFPLHGLTPRKKVVEAAPGDFDAPLLVKDTNEAENRLMETRYDDEEESSDDDAQTEALANTDEEVSDDEPDVVDEGTVVTAEDLLQEEADKIKAAEDEAAALEAGETSEGTGEDEGATTEGGTTDGEFTAEGTDEEGTDDEQAMVPKENEDED</sequence>
<proteinExistence type="predicted"/>
<feature type="compositionally biased region" description="Acidic residues" evidence="1">
    <location>
        <begin position="448"/>
        <end position="458"/>
    </location>
</feature>
<feature type="compositionally biased region" description="Acidic residues" evidence="1">
    <location>
        <begin position="14"/>
        <end position="28"/>
    </location>
</feature>
<feature type="compositionally biased region" description="Acidic residues" evidence="1">
    <location>
        <begin position="377"/>
        <end position="390"/>
    </location>
</feature>
<feature type="compositionally biased region" description="Low complexity" evidence="1">
    <location>
        <begin position="434"/>
        <end position="447"/>
    </location>
</feature>
<dbReference type="AlphaFoldDB" id="A0A7S2BQ80"/>
<gene>
    <name evidence="2" type="ORF">DSPE1174_LOCUS9141</name>
</gene>
<organism evidence="2">
    <name type="scientific">Octactis speculum</name>
    <dbReference type="NCBI Taxonomy" id="3111310"/>
    <lineage>
        <taxon>Eukaryota</taxon>
        <taxon>Sar</taxon>
        <taxon>Stramenopiles</taxon>
        <taxon>Ochrophyta</taxon>
        <taxon>Dictyochophyceae</taxon>
        <taxon>Dictyochales</taxon>
        <taxon>Dictyochaceae</taxon>
        <taxon>Octactis</taxon>
    </lineage>
</organism>
<protein>
    <submittedName>
        <fullName evidence="2">Uncharacterized protein</fullName>
    </submittedName>
</protein>
<feature type="region of interest" description="Disordered" evidence="1">
    <location>
        <begin position="356"/>
        <end position="469"/>
    </location>
</feature>
<accession>A0A7S2BQ80</accession>
<feature type="region of interest" description="Disordered" evidence="1">
    <location>
        <begin position="1"/>
        <end position="53"/>
    </location>
</feature>
<evidence type="ECO:0000313" key="2">
    <source>
        <dbReference type="EMBL" id="CAD9403120.1"/>
    </source>
</evidence>
<feature type="compositionally biased region" description="Basic and acidic residues" evidence="1">
    <location>
        <begin position="29"/>
        <end position="44"/>
    </location>
</feature>
<dbReference type="EMBL" id="HBGS01017378">
    <property type="protein sequence ID" value="CAD9403120.1"/>
    <property type="molecule type" value="Transcribed_RNA"/>
</dbReference>
<evidence type="ECO:0000256" key="1">
    <source>
        <dbReference type="SAM" id="MobiDB-lite"/>
    </source>
</evidence>
<feature type="compositionally biased region" description="Acidic residues" evidence="1">
    <location>
        <begin position="358"/>
        <end position="370"/>
    </location>
</feature>
<feature type="compositionally biased region" description="Low complexity" evidence="1">
    <location>
        <begin position="417"/>
        <end position="426"/>
    </location>
</feature>